<evidence type="ECO:0000256" key="3">
    <source>
        <dbReference type="ARBA" id="ARBA00022884"/>
    </source>
</evidence>
<keyword evidence="9" id="KW-1185">Reference proteome</keyword>
<comment type="function">
    <text evidence="6">Involved in transcription antitermination. Required for transcription of ribosomal RNA (rRNA) genes. Binds specifically to the boxA antiterminator sequence of the ribosomal RNA (rrn) operons.</text>
</comment>
<dbReference type="PANTHER" id="PTHR11078:SF3">
    <property type="entry name" value="ANTITERMINATION NUSB DOMAIN-CONTAINING PROTEIN"/>
    <property type="match status" value="1"/>
</dbReference>
<accession>A0A0L8V9Y6</accession>
<name>A0A0L8V9Y6_9BACT</name>
<comment type="caution">
    <text evidence="8">The sequence shown here is derived from an EMBL/GenBank/DDBJ whole genome shotgun (WGS) entry which is preliminary data.</text>
</comment>
<keyword evidence="2 6" id="KW-0889">Transcription antitermination</keyword>
<dbReference type="AlphaFoldDB" id="A0A0L8V9Y6"/>
<keyword evidence="4 6" id="KW-0805">Transcription regulation</keyword>
<dbReference type="EMBL" id="LGIA01000148">
    <property type="protein sequence ID" value="KOH45153.1"/>
    <property type="molecule type" value="Genomic_DNA"/>
</dbReference>
<proteinExistence type="inferred from homology"/>
<dbReference type="HAMAP" id="MF_00073">
    <property type="entry name" value="NusB"/>
    <property type="match status" value="1"/>
</dbReference>
<reference evidence="9" key="1">
    <citation type="submission" date="2015-07" db="EMBL/GenBank/DDBJ databases">
        <title>Genome sequencing of Sunxiuqinia dokdonensis strain SK.</title>
        <authorList>
            <person name="Ahn S."/>
            <person name="Kim B.-C."/>
        </authorList>
    </citation>
    <scope>NUCLEOTIDE SEQUENCE [LARGE SCALE GENOMIC DNA]</scope>
    <source>
        <strain evidence="9">SK</strain>
    </source>
</reference>
<dbReference type="Proteomes" id="UP000036958">
    <property type="component" value="Unassembled WGS sequence"/>
</dbReference>
<evidence type="ECO:0000256" key="6">
    <source>
        <dbReference type="HAMAP-Rule" id="MF_00073"/>
    </source>
</evidence>
<keyword evidence="5 6" id="KW-0804">Transcription</keyword>
<evidence type="ECO:0000313" key="8">
    <source>
        <dbReference type="EMBL" id="KOH45153.1"/>
    </source>
</evidence>
<evidence type="ECO:0000256" key="5">
    <source>
        <dbReference type="ARBA" id="ARBA00023163"/>
    </source>
</evidence>
<gene>
    <name evidence="6" type="primary">nusB</name>
    <name evidence="8" type="ORF">NC99_20150</name>
</gene>
<dbReference type="Pfam" id="PF01029">
    <property type="entry name" value="NusB"/>
    <property type="match status" value="1"/>
</dbReference>
<dbReference type="SUPFAM" id="SSF48013">
    <property type="entry name" value="NusB-like"/>
    <property type="match status" value="1"/>
</dbReference>
<dbReference type="InterPro" id="IPR011605">
    <property type="entry name" value="NusB_fam"/>
</dbReference>
<dbReference type="GO" id="GO:0006353">
    <property type="term" value="P:DNA-templated transcription termination"/>
    <property type="evidence" value="ECO:0007669"/>
    <property type="project" value="UniProtKB-UniRule"/>
</dbReference>
<dbReference type="GO" id="GO:0005829">
    <property type="term" value="C:cytosol"/>
    <property type="evidence" value="ECO:0007669"/>
    <property type="project" value="TreeGrafter"/>
</dbReference>
<evidence type="ECO:0000256" key="1">
    <source>
        <dbReference type="ARBA" id="ARBA00005952"/>
    </source>
</evidence>
<evidence type="ECO:0000256" key="2">
    <source>
        <dbReference type="ARBA" id="ARBA00022814"/>
    </source>
</evidence>
<dbReference type="Gene3D" id="1.10.940.10">
    <property type="entry name" value="NusB-like"/>
    <property type="match status" value="1"/>
</dbReference>
<evidence type="ECO:0000256" key="4">
    <source>
        <dbReference type="ARBA" id="ARBA00023015"/>
    </source>
</evidence>
<dbReference type="InterPro" id="IPR006027">
    <property type="entry name" value="NusB_RsmB_TIM44"/>
</dbReference>
<dbReference type="OrthoDB" id="9787568at2"/>
<dbReference type="GO" id="GO:0031564">
    <property type="term" value="P:transcription antitermination"/>
    <property type="evidence" value="ECO:0007669"/>
    <property type="project" value="UniProtKB-KW"/>
</dbReference>
<evidence type="ECO:0000259" key="7">
    <source>
        <dbReference type="Pfam" id="PF01029"/>
    </source>
</evidence>
<comment type="similarity">
    <text evidence="1 6">Belongs to the NusB family.</text>
</comment>
<dbReference type="GO" id="GO:0003723">
    <property type="term" value="F:RNA binding"/>
    <property type="evidence" value="ECO:0007669"/>
    <property type="project" value="UniProtKB-UniRule"/>
</dbReference>
<dbReference type="PATRIC" id="fig|1409788.3.peg.2084"/>
<feature type="domain" description="NusB/RsmB/TIM44" evidence="7">
    <location>
        <begin position="199"/>
        <end position="296"/>
    </location>
</feature>
<keyword evidence="3 6" id="KW-0694">RNA-binding</keyword>
<protein>
    <recommendedName>
        <fullName evidence="6">Transcription antitermination protein NusB</fullName>
    </recommendedName>
    <alternativeName>
        <fullName evidence="6">Antitermination factor NusB</fullName>
    </alternativeName>
</protein>
<sequence length="321" mass="37966">MISRRIIRIKVLQVLYAFYSTPDKSINNTEKELFFSIQKTYDLYHYLLDLVIEISKHAESVIELRKKKHFPTEEDLNPNTRFIRNQLIAQLQTNESLTKYLAQSKLSWVNEPELIRKLYTEVLASDFYKSYMEAAQHTYQDDRKFVEQLMAEVILQSEDLAIILEEQSIYWNDDLDFVVSMILKTLKKFKEYTRENQTLLPMFKDEEDRQFSKDLYRKVVLNHDELKGIVTKYTVNWDVERIAFIDELILEMAIAEFLYFPSIPTKVTLNEYIELSKYYSTKKSRNFINGILDKALKALKTENKILKAGRGLIGEDDNSPS</sequence>
<dbReference type="RefSeq" id="WP_053182690.1">
    <property type="nucleotide sequence ID" value="NZ_LGIA01000148.1"/>
</dbReference>
<dbReference type="STRING" id="1409788.NC99_20150"/>
<evidence type="ECO:0000313" key="9">
    <source>
        <dbReference type="Proteomes" id="UP000036958"/>
    </source>
</evidence>
<dbReference type="PANTHER" id="PTHR11078">
    <property type="entry name" value="N UTILIZATION SUBSTANCE PROTEIN B-RELATED"/>
    <property type="match status" value="1"/>
</dbReference>
<dbReference type="InterPro" id="IPR035926">
    <property type="entry name" value="NusB-like_sf"/>
</dbReference>
<organism evidence="8 9">
    <name type="scientific">Sunxiuqinia dokdonensis</name>
    <dbReference type="NCBI Taxonomy" id="1409788"/>
    <lineage>
        <taxon>Bacteria</taxon>
        <taxon>Pseudomonadati</taxon>
        <taxon>Bacteroidota</taxon>
        <taxon>Bacteroidia</taxon>
        <taxon>Marinilabiliales</taxon>
        <taxon>Prolixibacteraceae</taxon>
        <taxon>Sunxiuqinia</taxon>
    </lineage>
</organism>
<dbReference type="NCBIfam" id="TIGR01951">
    <property type="entry name" value="nusB"/>
    <property type="match status" value="1"/>
</dbReference>